<dbReference type="Pfam" id="PF13276">
    <property type="entry name" value="HTH_21"/>
    <property type="match status" value="1"/>
</dbReference>
<accession>A0A9P6YS91</accession>
<comment type="caution">
    <text evidence="3">The sequence shown here is derived from an EMBL/GenBank/DDBJ whole genome shotgun (WGS) entry which is preliminary data.</text>
</comment>
<dbReference type="InterPro" id="IPR025948">
    <property type="entry name" value="HTH-like_dom"/>
</dbReference>
<dbReference type="Gene3D" id="3.30.420.10">
    <property type="entry name" value="Ribonuclease H-like superfamily/Ribonuclease H"/>
    <property type="match status" value="1"/>
</dbReference>
<dbReference type="EMBL" id="JAANIU010003897">
    <property type="protein sequence ID" value="KAG1558974.1"/>
    <property type="molecule type" value="Genomic_DNA"/>
</dbReference>
<dbReference type="Gene3D" id="1.10.10.60">
    <property type="entry name" value="Homeodomain-like"/>
    <property type="match status" value="1"/>
</dbReference>
<keyword evidence="1" id="KW-0175">Coiled coil</keyword>
<evidence type="ECO:0000259" key="2">
    <source>
        <dbReference type="PROSITE" id="PS50994"/>
    </source>
</evidence>
<dbReference type="InterPro" id="IPR012337">
    <property type="entry name" value="RNaseH-like_sf"/>
</dbReference>
<dbReference type="SUPFAM" id="SSF53098">
    <property type="entry name" value="Ribonuclease H-like"/>
    <property type="match status" value="1"/>
</dbReference>
<dbReference type="Pfam" id="PF01527">
    <property type="entry name" value="HTH_Tnp_1"/>
    <property type="match status" value="1"/>
</dbReference>
<organism evidence="3 4">
    <name type="scientific">Rhizopus delemar</name>
    <dbReference type="NCBI Taxonomy" id="936053"/>
    <lineage>
        <taxon>Eukaryota</taxon>
        <taxon>Fungi</taxon>
        <taxon>Fungi incertae sedis</taxon>
        <taxon>Mucoromycota</taxon>
        <taxon>Mucoromycotina</taxon>
        <taxon>Mucoromycetes</taxon>
        <taxon>Mucorales</taxon>
        <taxon>Mucorineae</taxon>
        <taxon>Rhizopodaceae</taxon>
        <taxon>Rhizopus</taxon>
    </lineage>
</organism>
<name>A0A9P6YS91_9FUNG</name>
<dbReference type="NCBIfam" id="NF033516">
    <property type="entry name" value="transpos_IS3"/>
    <property type="match status" value="1"/>
</dbReference>
<proteinExistence type="predicted"/>
<dbReference type="GO" id="GO:0005634">
    <property type="term" value="C:nucleus"/>
    <property type="evidence" value="ECO:0007669"/>
    <property type="project" value="UniProtKB-ARBA"/>
</dbReference>
<feature type="domain" description="Integrase catalytic" evidence="2">
    <location>
        <begin position="199"/>
        <end position="364"/>
    </location>
</feature>
<dbReference type="Proteomes" id="UP000740926">
    <property type="component" value="Unassembled WGS sequence"/>
</dbReference>
<dbReference type="GO" id="GO:0004803">
    <property type="term" value="F:transposase activity"/>
    <property type="evidence" value="ECO:0007669"/>
    <property type="project" value="InterPro"/>
</dbReference>
<gene>
    <name evidence="3" type="ORF">G6F50_012450</name>
</gene>
<dbReference type="InterPro" id="IPR050900">
    <property type="entry name" value="Transposase_IS3/IS150/IS904"/>
</dbReference>
<dbReference type="InterPro" id="IPR009057">
    <property type="entry name" value="Homeodomain-like_sf"/>
</dbReference>
<reference evidence="3 4" key="1">
    <citation type="journal article" date="2020" name="Microb. Genom.">
        <title>Genetic diversity of clinical and environmental Mucorales isolates obtained from an investigation of mucormycosis cases among solid organ transplant recipients.</title>
        <authorList>
            <person name="Nguyen M.H."/>
            <person name="Kaul D."/>
            <person name="Muto C."/>
            <person name="Cheng S.J."/>
            <person name="Richter R.A."/>
            <person name="Bruno V.M."/>
            <person name="Liu G."/>
            <person name="Beyhan S."/>
            <person name="Sundermann A.J."/>
            <person name="Mounaud S."/>
            <person name="Pasculle A.W."/>
            <person name="Nierman W.C."/>
            <person name="Driscoll E."/>
            <person name="Cumbie R."/>
            <person name="Clancy C.J."/>
            <person name="Dupont C.L."/>
        </authorList>
    </citation>
    <scope>NUCLEOTIDE SEQUENCE [LARGE SCALE GENOMIC DNA]</scope>
    <source>
        <strain evidence="3 4">GL24</strain>
    </source>
</reference>
<dbReference type="PANTHER" id="PTHR46889:SF5">
    <property type="entry name" value="INTEGRASE PROTEIN"/>
    <property type="match status" value="1"/>
</dbReference>
<dbReference type="GO" id="GO:0003677">
    <property type="term" value="F:DNA binding"/>
    <property type="evidence" value="ECO:0007669"/>
    <property type="project" value="InterPro"/>
</dbReference>
<dbReference type="GO" id="GO:0015074">
    <property type="term" value="P:DNA integration"/>
    <property type="evidence" value="ECO:0007669"/>
    <property type="project" value="InterPro"/>
</dbReference>
<dbReference type="AlphaFoldDB" id="A0A9P6YS91"/>
<dbReference type="InterPro" id="IPR036397">
    <property type="entry name" value="RNaseH_sf"/>
</dbReference>
<evidence type="ECO:0000256" key="1">
    <source>
        <dbReference type="SAM" id="Coils"/>
    </source>
</evidence>
<dbReference type="Pfam" id="PF00665">
    <property type="entry name" value="rve"/>
    <property type="match status" value="1"/>
</dbReference>
<protein>
    <recommendedName>
        <fullName evidence="2">Integrase catalytic domain-containing protein</fullName>
    </recommendedName>
</protein>
<sequence>MSRITRRSYTDEFKHQAVELAESLGPAAAARQLEMSVKTLANWIDAVRAGRSLTSEARRPATDLESEISRLRAENANLKMEREILKKAAAFFARESKLLCRLLGVSVSGFHDYLRRQCAQTCDVDSALRTELRAIHVASKRSYGRRRLVRALRARNHLVGHKRVARLMAEERIQGKTKGRFRPKSSGGSSQLAPNLLDRQFAPGTGPTAWVGDITYVPTRQGWLHLAVVISVQTRQVLGYSVSKRLTEELVVKAFANAWALHPQRPGLIFHSDRGGQYWGNEFRQLLQSHDVVQSMSRPGNCWDNALAESFFATLKTEEAAEPYASKEQASQSIAAYIHGFYNPARLHSALGYHSPNNYARQLRAAA</sequence>
<dbReference type="InterPro" id="IPR002514">
    <property type="entry name" value="Transposase_8"/>
</dbReference>
<dbReference type="InterPro" id="IPR048020">
    <property type="entry name" value="Transpos_IS3"/>
</dbReference>
<dbReference type="Pfam" id="PF13333">
    <property type="entry name" value="rve_2"/>
    <property type="match status" value="1"/>
</dbReference>
<dbReference type="SUPFAM" id="SSF46689">
    <property type="entry name" value="Homeodomain-like"/>
    <property type="match status" value="1"/>
</dbReference>
<feature type="coiled-coil region" evidence="1">
    <location>
        <begin position="61"/>
        <end position="88"/>
    </location>
</feature>
<dbReference type="GO" id="GO:0006313">
    <property type="term" value="P:DNA transposition"/>
    <property type="evidence" value="ECO:0007669"/>
    <property type="project" value="InterPro"/>
</dbReference>
<keyword evidence="4" id="KW-1185">Reference proteome</keyword>
<evidence type="ECO:0000313" key="4">
    <source>
        <dbReference type="Proteomes" id="UP000740926"/>
    </source>
</evidence>
<dbReference type="PROSITE" id="PS50994">
    <property type="entry name" value="INTEGRASE"/>
    <property type="match status" value="1"/>
</dbReference>
<dbReference type="PANTHER" id="PTHR46889">
    <property type="entry name" value="TRANSPOSASE INSF FOR INSERTION SEQUENCE IS3B-RELATED"/>
    <property type="match status" value="1"/>
</dbReference>
<evidence type="ECO:0000313" key="3">
    <source>
        <dbReference type="EMBL" id="KAG1558974.1"/>
    </source>
</evidence>
<dbReference type="InterPro" id="IPR001584">
    <property type="entry name" value="Integrase_cat-core"/>
</dbReference>